<dbReference type="InterPro" id="IPR003329">
    <property type="entry name" value="Cytidylyl_trans"/>
</dbReference>
<dbReference type="Pfam" id="PF02348">
    <property type="entry name" value="CTP_transf_3"/>
    <property type="match status" value="1"/>
</dbReference>
<dbReference type="GO" id="GO:0016740">
    <property type="term" value="F:transferase activity"/>
    <property type="evidence" value="ECO:0007669"/>
    <property type="project" value="UniProtKB-KW"/>
</dbReference>
<evidence type="ECO:0000313" key="1">
    <source>
        <dbReference type="EMBL" id="MXO68806.1"/>
    </source>
</evidence>
<dbReference type="InterPro" id="IPR050793">
    <property type="entry name" value="CMP-NeuNAc_synthase"/>
</dbReference>
<name>A0ABW9UVD0_9SPHN</name>
<gene>
    <name evidence="1" type="ORF">GRI72_08205</name>
</gene>
<dbReference type="PANTHER" id="PTHR21485">
    <property type="entry name" value="HAD SUPERFAMILY MEMBERS CMAS AND KDSC"/>
    <property type="match status" value="1"/>
</dbReference>
<protein>
    <submittedName>
        <fullName evidence="1">NTP transferase domain-containing protein</fullName>
    </submittedName>
</protein>
<dbReference type="SUPFAM" id="SSF53448">
    <property type="entry name" value="Nucleotide-diphospho-sugar transferases"/>
    <property type="match status" value="1"/>
</dbReference>
<dbReference type="EMBL" id="WTYO01000003">
    <property type="protein sequence ID" value="MXO68806.1"/>
    <property type="molecule type" value="Genomic_DNA"/>
</dbReference>
<keyword evidence="2" id="KW-1185">Reference proteome</keyword>
<dbReference type="CDD" id="cd02513">
    <property type="entry name" value="CMP-NeuAc_Synthase"/>
    <property type="match status" value="1"/>
</dbReference>
<reference evidence="1 2" key="1">
    <citation type="submission" date="2019-12" db="EMBL/GenBank/DDBJ databases">
        <title>Genomic-based taxomic classification of the family Erythrobacteraceae.</title>
        <authorList>
            <person name="Xu L."/>
        </authorList>
    </citation>
    <scope>NUCLEOTIDE SEQUENCE [LARGE SCALE GENOMIC DNA]</scope>
    <source>
        <strain evidence="1 2">H32</strain>
    </source>
</reference>
<dbReference type="InterPro" id="IPR029044">
    <property type="entry name" value="Nucleotide-diphossugar_trans"/>
</dbReference>
<organism evidence="1 2">
    <name type="scientific">Pelagerythrobacter marinus</name>
    <dbReference type="NCBI Taxonomy" id="538382"/>
    <lineage>
        <taxon>Bacteria</taxon>
        <taxon>Pseudomonadati</taxon>
        <taxon>Pseudomonadota</taxon>
        <taxon>Alphaproteobacteria</taxon>
        <taxon>Sphingomonadales</taxon>
        <taxon>Erythrobacteraceae</taxon>
        <taxon>Pelagerythrobacter</taxon>
    </lineage>
</organism>
<dbReference type="Proteomes" id="UP000444401">
    <property type="component" value="Unassembled WGS sequence"/>
</dbReference>
<evidence type="ECO:0000313" key="2">
    <source>
        <dbReference type="Proteomes" id="UP000444401"/>
    </source>
</evidence>
<comment type="caution">
    <text evidence="1">The sequence shown here is derived from an EMBL/GenBank/DDBJ whole genome shotgun (WGS) entry which is preliminary data.</text>
</comment>
<accession>A0ABW9UVD0</accession>
<keyword evidence="1" id="KW-0808">Transferase</keyword>
<dbReference type="Gene3D" id="3.90.550.10">
    <property type="entry name" value="Spore Coat Polysaccharide Biosynthesis Protein SpsA, Chain A"/>
    <property type="match status" value="1"/>
</dbReference>
<sequence>MMLDLAIITARAGSVGLPGKNVAELGGVPLIAWTVRAAMASRCFRRVIVSTDGPAIMSAARAAGAEVPFVRPAELATSAARSSDVVLHALSATKTTGAFALLQPTSPFRSAEHIRQAVRIYDGTPSPAVVSVGKGKPAAWQFTTDETGRLQPLARAVPSVSRRQDAEPLLAPNGALYLCDVKTFRDQGTLFPDGVAGYVMGHIDSLDIDEEEDLALARAIVDARLRVIDS</sequence>
<dbReference type="PANTHER" id="PTHR21485:SF6">
    <property type="entry name" value="N-ACYLNEURAMINATE CYTIDYLYLTRANSFERASE-RELATED"/>
    <property type="match status" value="1"/>
</dbReference>
<proteinExistence type="predicted"/>